<comment type="caution">
    <text evidence="1">The sequence shown here is derived from an EMBL/GenBank/DDBJ whole genome shotgun (WGS) entry which is preliminary data.</text>
</comment>
<keyword evidence="2" id="KW-1185">Reference proteome</keyword>
<name>A0ABD0LSJ0_9CAEN</name>
<dbReference type="EMBL" id="JACVVK020000026">
    <property type="protein sequence ID" value="KAK7502510.1"/>
    <property type="molecule type" value="Genomic_DNA"/>
</dbReference>
<sequence>MNRERAFLSPPCSWGGEYAFLRFETLTVGGVEKLIRKRKKKDQSMKYFMTSEELYIIYMYQKIHKFSLPKVNKMIAHLKMRY</sequence>
<dbReference type="Proteomes" id="UP001519460">
    <property type="component" value="Unassembled WGS sequence"/>
</dbReference>
<protein>
    <submittedName>
        <fullName evidence="1">Uncharacterized protein</fullName>
    </submittedName>
</protein>
<evidence type="ECO:0000313" key="2">
    <source>
        <dbReference type="Proteomes" id="UP001519460"/>
    </source>
</evidence>
<accession>A0ABD0LSJ0</accession>
<organism evidence="1 2">
    <name type="scientific">Batillaria attramentaria</name>
    <dbReference type="NCBI Taxonomy" id="370345"/>
    <lineage>
        <taxon>Eukaryota</taxon>
        <taxon>Metazoa</taxon>
        <taxon>Spiralia</taxon>
        <taxon>Lophotrochozoa</taxon>
        <taxon>Mollusca</taxon>
        <taxon>Gastropoda</taxon>
        <taxon>Caenogastropoda</taxon>
        <taxon>Sorbeoconcha</taxon>
        <taxon>Cerithioidea</taxon>
        <taxon>Batillariidae</taxon>
        <taxon>Batillaria</taxon>
    </lineage>
</organism>
<reference evidence="1 2" key="1">
    <citation type="journal article" date="2023" name="Sci. Data">
        <title>Genome assembly of the Korean intertidal mud-creeper Batillaria attramentaria.</title>
        <authorList>
            <person name="Patra A.K."/>
            <person name="Ho P.T."/>
            <person name="Jun S."/>
            <person name="Lee S.J."/>
            <person name="Kim Y."/>
            <person name="Won Y.J."/>
        </authorList>
    </citation>
    <scope>NUCLEOTIDE SEQUENCE [LARGE SCALE GENOMIC DNA]</scope>
    <source>
        <strain evidence="1">Wonlab-2016</strain>
    </source>
</reference>
<dbReference type="AlphaFoldDB" id="A0ABD0LSJ0"/>
<gene>
    <name evidence="1" type="ORF">BaRGS_00006463</name>
</gene>
<evidence type="ECO:0000313" key="1">
    <source>
        <dbReference type="EMBL" id="KAK7502510.1"/>
    </source>
</evidence>
<proteinExistence type="predicted"/>